<dbReference type="Gramene" id="KQK87671">
    <property type="protein sequence ID" value="KQK87671"/>
    <property type="gene ID" value="SETIT_040753mg"/>
</dbReference>
<reference evidence="3" key="2">
    <citation type="submission" date="2018-08" db="UniProtKB">
        <authorList>
            <consortium name="EnsemblPlants"/>
        </authorList>
    </citation>
    <scope>IDENTIFICATION</scope>
    <source>
        <strain evidence="3">Yugu1</strain>
    </source>
</reference>
<evidence type="ECO:0000313" key="4">
    <source>
        <dbReference type="Proteomes" id="UP000004995"/>
    </source>
</evidence>
<dbReference type="EMBL" id="AGNK02005430">
    <property type="status" value="NOT_ANNOTATED_CDS"/>
    <property type="molecule type" value="Genomic_DNA"/>
</dbReference>
<feature type="region of interest" description="Disordered" evidence="1">
    <location>
        <begin position="41"/>
        <end position="86"/>
    </location>
</feature>
<dbReference type="AlphaFoldDB" id="K4APA5"/>
<organism evidence="3 4">
    <name type="scientific">Setaria italica</name>
    <name type="common">Foxtail millet</name>
    <name type="synonym">Panicum italicum</name>
    <dbReference type="NCBI Taxonomy" id="4555"/>
    <lineage>
        <taxon>Eukaryota</taxon>
        <taxon>Viridiplantae</taxon>
        <taxon>Streptophyta</taxon>
        <taxon>Embryophyta</taxon>
        <taxon>Tracheophyta</taxon>
        <taxon>Spermatophyta</taxon>
        <taxon>Magnoliopsida</taxon>
        <taxon>Liliopsida</taxon>
        <taxon>Poales</taxon>
        <taxon>Poaceae</taxon>
        <taxon>PACMAD clade</taxon>
        <taxon>Panicoideae</taxon>
        <taxon>Panicodae</taxon>
        <taxon>Paniceae</taxon>
        <taxon>Cenchrinae</taxon>
        <taxon>Setaria</taxon>
    </lineage>
</organism>
<proteinExistence type="predicted"/>
<evidence type="ECO:0000313" key="3">
    <source>
        <dbReference type="EnsemblPlants" id="KQK87671"/>
    </source>
</evidence>
<evidence type="ECO:0000256" key="2">
    <source>
        <dbReference type="SAM" id="SignalP"/>
    </source>
</evidence>
<keyword evidence="2" id="KW-0732">Signal</keyword>
<reference evidence="4" key="1">
    <citation type="journal article" date="2012" name="Nat. Biotechnol.">
        <title>Reference genome sequence of the model plant Setaria.</title>
        <authorList>
            <person name="Bennetzen J.L."/>
            <person name="Schmutz J."/>
            <person name="Wang H."/>
            <person name="Percifield R."/>
            <person name="Hawkins J."/>
            <person name="Pontaroli A.C."/>
            <person name="Estep M."/>
            <person name="Feng L."/>
            <person name="Vaughn J.N."/>
            <person name="Grimwood J."/>
            <person name="Jenkins J."/>
            <person name="Barry K."/>
            <person name="Lindquist E."/>
            <person name="Hellsten U."/>
            <person name="Deshpande S."/>
            <person name="Wang X."/>
            <person name="Wu X."/>
            <person name="Mitros T."/>
            <person name="Triplett J."/>
            <person name="Yang X."/>
            <person name="Ye C.Y."/>
            <person name="Mauro-Herrera M."/>
            <person name="Wang L."/>
            <person name="Li P."/>
            <person name="Sharma M."/>
            <person name="Sharma R."/>
            <person name="Ronald P.C."/>
            <person name="Panaud O."/>
            <person name="Kellogg E.A."/>
            <person name="Brutnell T.P."/>
            <person name="Doust A.N."/>
            <person name="Tuskan G.A."/>
            <person name="Rokhsar D."/>
            <person name="Devos K.M."/>
        </authorList>
    </citation>
    <scope>NUCLEOTIDE SEQUENCE [LARGE SCALE GENOMIC DNA]</scope>
    <source>
        <strain evidence="4">cv. Yugu1</strain>
    </source>
</reference>
<protein>
    <submittedName>
        <fullName evidence="3">Uncharacterized protein</fullName>
    </submittedName>
</protein>
<dbReference type="HOGENOM" id="CLU_1858737_0_0_1"/>
<dbReference type="Proteomes" id="UP000004995">
    <property type="component" value="Unassembled WGS sequence"/>
</dbReference>
<sequence length="138" mass="15260">MENDHAAPAVFFFLLFFSHCPSHRAASSSLLLPPRSITMEADEDADSDSLGALSCPPQCPSPPSPWGRRGAAPRSPPQISHVTASPHVHHHRVHVLVQRLLLRLRLQLDLTLTLTHGRPRLLLQRRRGGLLAPQIHPP</sequence>
<accession>K4APA5</accession>
<dbReference type="InParanoid" id="K4APA5"/>
<name>K4APA5_SETIT</name>
<feature type="signal peptide" evidence="2">
    <location>
        <begin position="1"/>
        <end position="25"/>
    </location>
</feature>
<evidence type="ECO:0000256" key="1">
    <source>
        <dbReference type="SAM" id="MobiDB-lite"/>
    </source>
</evidence>
<feature type="chain" id="PRO_5010129148" evidence="2">
    <location>
        <begin position="26"/>
        <end position="138"/>
    </location>
</feature>
<dbReference type="EnsemblPlants" id="KQK87671">
    <property type="protein sequence ID" value="KQK87671"/>
    <property type="gene ID" value="SETIT_040753mg"/>
</dbReference>
<keyword evidence="4" id="KW-1185">Reference proteome</keyword>